<evidence type="ECO:0000313" key="7">
    <source>
        <dbReference type="Proteomes" id="UP001499947"/>
    </source>
</evidence>
<evidence type="ECO:0000256" key="1">
    <source>
        <dbReference type="ARBA" id="ARBA00006739"/>
    </source>
</evidence>
<dbReference type="InterPro" id="IPR029044">
    <property type="entry name" value="Nucleotide-diphossugar_trans"/>
</dbReference>
<dbReference type="SUPFAM" id="SSF53448">
    <property type="entry name" value="Nucleotide-diphospho-sugar transferases"/>
    <property type="match status" value="1"/>
</dbReference>
<keyword evidence="4" id="KW-0472">Membrane</keyword>
<dbReference type="Gene3D" id="3.90.550.10">
    <property type="entry name" value="Spore Coat Polysaccharide Biosynthesis Protein SpsA, Chain A"/>
    <property type="match status" value="1"/>
</dbReference>
<evidence type="ECO:0000256" key="4">
    <source>
        <dbReference type="SAM" id="Phobius"/>
    </source>
</evidence>
<dbReference type="EMBL" id="BAAALR010000033">
    <property type="protein sequence ID" value="GAA1685895.1"/>
    <property type="molecule type" value="Genomic_DNA"/>
</dbReference>
<dbReference type="Proteomes" id="UP001499947">
    <property type="component" value="Unassembled WGS sequence"/>
</dbReference>
<dbReference type="InterPro" id="IPR011330">
    <property type="entry name" value="Glyco_hydro/deAcase_b/a-brl"/>
</dbReference>
<dbReference type="Pfam" id="PF00535">
    <property type="entry name" value="Glycos_transf_2"/>
    <property type="match status" value="1"/>
</dbReference>
<evidence type="ECO:0000256" key="2">
    <source>
        <dbReference type="ARBA" id="ARBA00022676"/>
    </source>
</evidence>
<dbReference type="Gene3D" id="3.20.20.370">
    <property type="entry name" value="Glycoside hydrolase/deacetylase"/>
    <property type="match status" value="1"/>
</dbReference>
<dbReference type="CDD" id="cd06423">
    <property type="entry name" value="CESA_like"/>
    <property type="match status" value="1"/>
</dbReference>
<name>A0ABP4TD74_9ACTN</name>
<comment type="similarity">
    <text evidence="1">Belongs to the glycosyltransferase 2 family.</text>
</comment>
<dbReference type="PANTHER" id="PTHR43630:SF1">
    <property type="entry name" value="POLY-BETA-1,6-N-ACETYL-D-GLUCOSAMINE SYNTHASE"/>
    <property type="match status" value="1"/>
</dbReference>
<dbReference type="PANTHER" id="PTHR43630">
    <property type="entry name" value="POLY-BETA-1,6-N-ACETYL-D-GLUCOSAMINE SYNTHASE"/>
    <property type="match status" value="1"/>
</dbReference>
<keyword evidence="2" id="KW-0328">Glycosyltransferase</keyword>
<evidence type="ECO:0000259" key="5">
    <source>
        <dbReference type="PROSITE" id="PS51677"/>
    </source>
</evidence>
<proteinExistence type="inferred from homology"/>
<feature type="transmembrane region" description="Helical" evidence="4">
    <location>
        <begin position="12"/>
        <end position="34"/>
    </location>
</feature>
<feature type="transmembrane region" description="Helical" evidence="4">
    <location>
        <begin position="284"/>
        <end position="307"/>
    </location>
</feature>
<feature type="transmembrane region" description="Helical" evidence="4">
    <location>
        <begin position="577"/>
        <end position="603"/>
    </location>
</feature>
<feature type="transmembrane region" description="Helical" evidence="4">
    <location>
        <begin position="609"/>
        <end position="629"/>
    </location>
</feature>
<dbReference type="InterPro" id="IPR002509">
    <property type="entry name" value="NODB_dom"/>
</dbReference>
<sequence length="698" mass="76630">MSPRHAHRPEPRGHWLLLIVVVSAIAAALVFEGWTTHEVASQSTRRPCTSPIPKAADTGKPVVRIGGGGRTVETAGMPDRTVALTFDGGPDPVWTPRLLDLLRSHHAHATFFLSGAQAVRHPALVERIRAEGHEIGSGAYTGSDLGSASSPRTRLELSLTQTALAGTAGINTKLVRLPLTTQADTMCGGEWTAARRAADQGYLLVAADRPLRKPERGVVRQYSQNDTGYAEADKLLRNRKIEKFATVSEGLGGPPVNTPVSTVGRLQGEALIQVQGIGHLFVQAMSWVLGIAGALALLRLVLLVFYARAHVRRLRRSRPGAPWLREVDEPVTVLIPAYNEEAGIESTVRSLLASTHWQLQIIVIDDGSTDRTADLATLIDDPRVLVVRQPNAGKAAALNTGLVHAHHDIVVMVDADTVFEPDTVHRLVQPLAHPAVGAVSGNTKVGNRRRLLGKWQHLEYVFGFNLERRMFEVLECMPTVPGAIGAFRRDALMGVGGVSEATLAEDTDLTMALWRAGWRVVYEETAIAWTEVPTSLGQLWRQRYRWCYGTLQSMWKHRRALREVGQAGRFARRALPYLFLFQVALPLLAPIVDVFALYGVLFANPVESIGVWLAFLVVQLLGAGYALRLDKERLTALWAMPLQLFVYRQLMYLVIIQSVVSALFGTRLRWHRIHRSGSAADRLTAGPAGPAERRLSSN</sequence>
<keyword evidence="4" id="KW-1133">Transmembrane helix</keyword>
<comment type="caution">
    <text evidence="6">The sequence shown here is derived from an EMBL/GenBank/DDBJ whole genome shotgun (WGS) entry which is preliminary data.</text>
</comment>
<protein>
    <submittedName>
        <fullName evidence="6">Glycosyltransferase</fullName>
    </submittedName>
</protein>
<feature type="domain" description="NodB homology" evidence="5">
    <location>
        <begin position="80"/>
        <end position="178"/>
    </location>
</feature>
<dbReference type="SUPFAM" id="SSF88713">
    <property type="entry name" value="Glycoside hydrolase/deacetylase"/>
    <property type="match status" value="1"/>
</dbReference>
<reference evidence="7" key="1">
    <citation type="journal article" date="2019" name="Int. J. Syst. Evol. Microbiol.">
        <title>The Global Catalogue of Microorganisms (GCM) 10K type strain sequencing project: providing services to taxonomists for standard genome sequencing and annotation.</title>
        <authorList>
            <consortium name="The Broad Institute Genomics Platform"/>
            <consortium name="The Broad Institute Genome Sequencing Center for Infectious Disease"/>
            <person name="Wu L."/>
            <person name="Ma J."/>
        </authorList>
    </citation>
    <scope>NUCLEOTIDE SEQUENCE [LARGE SCALE GENOMIC DNA]</scope>
    <source>
        <strain evidence="7">JCM 13244</strain>
    </source>
</reference>
<evidence type="ECO:0000256" key="3">
    <source>
        <dbReference type="ARBA" id="ARBA00022679"/>
    </source>
</evidence>
<organism evidence="6 7">
    <name type="scientific">Streptomyces yatensis</name>
    <dbReference type="NCBI Taxonomy" id="155177"/>
    <lineage>
        <taxon>Bacteria</taxon>
        <taxon>Bacillati</taxon>
        <taxon>Actinomycetota</taxon>
        <taxon>Actinomycetes</taxon>
        <taxon>Kitasatosporales</taxon>
        <taxon>Streptomycetaceae</taxon>
        <taxon>Streptomyces</taxon>
        <taxon>Streptomyces violaceusniger group</taxon>
    </lineage>
</organism>
<gene>
    <name evidence="6" type="ORF">GCM10009680_26710</name>
</gene>
<keyword evidence="3" id="KW-0808">Transferase</keyword>
<keyword evidence="7" id="KW-1185">Reference proteome</keyword>
<accession>A0ABP4TD74</accession>
<dbReference type="Pfam" id="PF01522">
    <property type="entry name" value="Polysacc_deac_1"/>
    <property type="match status" value="1"/>
</dbReference>
<feature type="transmembrane region" description="Helical" evidence="4">
    <location>
        <begin position="650"/>
        <end position="670"/>
    </location>
</feature>
<dbReference type="InterPro" id="IPR001173">
    <property type="entry name" value="Glyco_trans_2-like"/>
</dbReference>
<dbReference type="RefSeq" id="WP_211125115.1">
    <property type="nucleotide sequence ID" value="NZ_BAAALR010000033.1"/>
</dbReference>
<keyword evidence="4" id="KW-0812">Transmembrane</keyword>
<evidence type="ECO:0000313" key="6">
    <source>
        <dbReference type="EMBL" id="GAA1685895.1"/>
    </source>
</evidence>
<dbReference type="PROSITE" id="PS51677">
    <property type="entry name" value="NODB"/>
    <property type="match status" value="1"/>
</dbReference>